<dbReference type="STRING" id="768679.TTX_2103"/>
<feature type="domain" description="AAA+ ATPase" evidence="1">
    <location>
        <begin position="24"/>
        <end position="197"/>
    </location>
</feature>
<dbReference type="AlphaFoldDB" id="G4RMN9"/>
<dbReference type="PATRIC" id="fig|768679.9.peg.2127"/>
<evidence type="ECO:0000313" key="3">
    <source>
        <dbReference type="Proteomes" id="UP000002654"/>
    </source>
</evidence>
<evidence type="ECO:0000259" key="1">
    <source>
        <dbReference type="SMART" id="SM00382"/>
    </source>
</evidence>
<dbReference type="eggNOG" id="arCOG04159">
    <property type="taxonomic scope" value="Archaea"/>
</dbReference>
<reference evidence="2 3" key="1">
    <citation type="journal article" date="2011" name="PLoS ONE">
        <title>The complete genome sequence of Thermoproteus tenax: a physiologically versatile member of the Crenarchaeota.</title>
        <authorList>
            <person name="Siebers B."/>
            <person name="Zaparty M."/>
            <person name="Raddatz G."/>
            <person name="Tjaden B."/>
            <person name="Albers S.V."/>
            <person name="Bell S.D."/>
            <person name="Blombach F."/>
            <person name="Kletzin A."/>
            <person name="Kyrpides N."/>
            <person name="Lanz C."/>
            <person name="Plagens A."/>
            <person name="Rampp M."/>
            <person name="Rosinus A."/>
            <person name="von Jan M."/>
            <person name="Makarova K.S."/>
            <person name="Klenk H.P."/>
            <person name="Schuster S.C."/>
            <person name="Hensel R."/>
        </authorList>
    </citation>
    <scope>NUCLEOTIDE SEQUENCE [LARGE SCALE GENOMIC DNA]</scope>
    <source>
        <strain evidence="3">ATCC 35583 / DSM 2078 / JCM 9277 / NBRC 100435 / Kra 1</strain>
    </source>
</reference>
<proteinExistence type="predicted"/>
<dbReference type="InterPro" id="IPR003593">
    <property type="entry name" value="AAA+_ATPase"/>
</dbReference>
<dbReference type="HOGENOM" id="CLU_065302_0_0_2"/>
<keyword evidence="3" id="KW-1185">Reference proteome</keyword>
<dbReference type="SUPFAM" id="SSF52540">
    <property type="entry name" value="P-loop containing nucleoside triphosphate hydrolases"/>
    <property type="match status" value="1"/>
</dbReference>
<dbReference type="Proteomes" id="UP000002654">
    <property type="component" value="Chromosome"/>
</dbReference>
<dbReference type="InterPro" id="IPR027417">
    <property type="entry name" value="P-loop_NTPase"/>
</dbReference>
<dbReference type="SMART" id="SM00382">
    <property type="entry name" value="AAA"/>
    <property type="match status" value="1"/>
</dbReference>
<dbReference type="PaxDb" id="768679-TTX_2103"/>
<organism evidence="2 3">
    <name type="scientific">Thermoproteus tenax (strain ATCC 35583 / DSM 2078 / JCM 9277 / NBRC 100435 / Kra 1)</name>
    <dbReference type="NCBI Taxonomy" id="768679"/>
    <lineage>
        <taxon>Archaea</taxon>
        <taxon>Thermoproteota</taxon>
        <taxon>Thermoprotei</taxon>
        <taxon>Thermoproteales</taxon>
        <taxon>Thermoproteaceae</taxon>
        <taxon>Thermoproteus</taxon>
    </lineage>
</organism>
<gene>
    <name evidence="2" type="ordered locus">TTX_2103</name>
</gene>
<sequence length="305" mass="34703">MVLYWKEVCHVVRITQILNLPPETLNRTLLLGGPGIGKTEVTEQYARELARKEGRIFVDLDIVDNETARKLVDNCRDYFVYFRVAAPHIFPEDVSIPKPLTSGDVVDFLTPVRLMILSKCRGLFFIDEMTNVKRADQRVFFYSLVQEGKAGWSWRISPDVIIVLAGNPPSMSADAEPLPAPLLNRLTVLNVEPPTVDEWCTYMDNRYGSAWERAVCEFLREGPSFLFEVPKEPEGLEPYPTPRSWTRLALQLHIIGGNADEDTVAEIIYGNVGRSVGSKFLNFYMSKVPKDFFRKTARALEKVRS</sequence>
<accession>G4RMN9</accession>
<evidence type="ECO:0000313" key="2">
    <source>
        <dbReference type="EMBL" id="CCC82715.1"/>
    </source>
</evidence>
<protein>
    <submittedName>
        <fullName evidence="2">MoxR-like ATPase</fullName>
    </submittedName>
</protein>
<dbReference type="EMBL" id="FN869859">
    <property type="protein sequence ID" value="CCC82715.1"/>
    <property type="molecule type" value="Genomic_DNA"/>
</dbReference>
<dbReference type="Gene3D" id="3.40.50.300">
    <property type="entry name" value="P-loop containing nucleotide triphosphate hydrolases"/>
    <property type="match status" value="1"/>
</dbReference>
<dbReference type="KEGG" id="ttn:TTX_2103"/>
<name>G4RMN9_THETK</name>